<organism evidence="4 5">
    <name type="scientific">Mammaliicoccus vitulinus</name>
    <dbReference type="NCBI Taxonomy" id="71237"/>
    <lineage>
        <taxon>Bacteria</taxon>
        <taxon>Bacillati</taxon>
        <taxon>Bacillota</taxon>
        <taxon>Bacilli</taxon>
        <taxon>Bacillales</taxon>
        <taxon>Staphylococcaceae</taxon>
        <taxon>Mammaliicoccus</taxon>
    </lineage>
</organism>
<dbReference type="SUPFAM" id="SSF53067">
    <property type="entry name" value="Actin-like ATPase domain"/>
    <property type="match status" value="1"/>
</dbReference>
<accession>A0A2T4PWU0</accession>
<comment type="similarity">
    <text evidence="2">Belongs to the ROK (NagC/XylR) family.</text>
</comment>
<dbReference type="STRING" id="1167632.GCA_000286335_01926"/>
<dbReference type="InterPro" id="IPR036388">
    <property type="entry name" value="WH-like_DNA-bd_sf"/>
</dbReference>
<comment type="caution">
    <text evidence="4">The sequence shown here is derived from an EMBL/GenBank/DDBJ whole genome shotgun (WGS) entry which is preliminary data.</text>
</comment>
<evidence type="ECO:0000313" key="4">
    <source>
        <dbReference type="EMBL" id="PTI30973.1"/>
    </source>
</evidence>
<gene>
    <name evidence="4" type="ORF">BU072_01460</name>
</gene>
<dbReference type="RefSeq" id="WP_107556593.1">
    <property type="nucleotide sequence ID" value="NZ_PZFK01000002.1"/>
</dbReference>
<comment type="function">
    <text evidence="1">Transcriptional repressor of xylose-utilizing enzymes.</text>
</comment>
<dbReference type="Gene3D" id="1.10.10.10">
    <property type="entry name" value="Winged helix-like DNA-binding domain superfamily/Winged helix DNA-binding domain"/>
    <property type="match status" value="1"/>
</dbReference>
<dbReference type="PROSITE" id="PS01125">
    <property type="entry name" value="ROK"/>
    <property type="match status" value="1"/>
</dbReference>
<proteinExistence type="inferred from homology"/>
<dbReference type="SUPFAM" id="SSF46785">
    <property type="entry name" value="Winged helix' DNA-binding domain"/>
    <property type="match status" value="1"/>
</dbReference>
<keyword evidence="3" id="KW-0859">Xylose metabolism</keyword>
<dbReference type="PANTHER" id="PTHR18964:SF149">
    <property type="entry name" value="BIFUNCTIONAL UDP-N-ACETYLGLUCOSAMINE 2-EPIMERASE_N-ACETYLMANNOSAMINE KINASE"/>
    <property type="match status" value="1"/>
</dbReference>
<dbReference type="Gene3D" id="3.30.420.40">
    <property type="match status" value="2"/>
</dbReference>
<dbReference type="PANTHER" id="PTHR18964">
    <property type="entry name" value="ROK (REPRESSOR, ORF, KINASE) FAMILY"/>
    <property type="match status" value="1"/>
</dbReference>
<evidence type="ECO:0000256" key="1">
    <source>
        <dbReference type="ARBA" id="ARBA00002486"/>
    </source>
</evidence>
<evidence type="ECO:0000256" key="3">
    <source>
        <dbReference type="ARBA" id="ARBA00022629"/>
    </source>
</evidence>
<dbReference type="EMBL" id="PZFK01000002">
    <property type="protein sequence ID" value="PTI30973.1"/>
    <property type="molecule type" value="Genomic_DNA"/>
</dbReference>
<name>A0A2T4PWU0_9STAP</name>
<sequence>MKQAEVLNLNSNQKLVLQQIFNNQSISRIQISKNLGINKATISSILNKLKEKRLVNEVGHGESTRSGGRRPIILEINQKFGYVISFDIGYHSIEMIYSYFNGEILKHESIPLANKKISHVIELLKEHINSEELFGTHYGLLGISVSVHGIVNNEQEITHLPFHEVENISITESIKEIANVPVIVENEANLSAIYECNVNNDLAMNNLITLSIHKGIGAGLIINKKLYRGAGGEAGEIGKTLVLTKENSQATYNKIEDICSQDALVQKINNRLNKTLSIQEVKQLYYNNNEVVREEIEQFSVRIATLIYNLNTQISPEAIYINCPLINEVPEILNNIQTTFATYTDKKIEISLTSNVKHAILLGATLAITQKILKIDNIKLKI</sequence>
<evidence type="ECO:0000256" key="2">
    <source>
        <dbReference type="ARBA" id="ARBA00006479"/>
    </source>
</evidence>
<dbReference type="InterPro" id="IPR036390">
    <property type="entry name" value="WH_DNA-bd_sf"/>
</dbReference>
<dbReference type="InterPro" id="IPR049874">
    <property type="entry name" value="ROK_cs"/>
</dbReference>
<dbReference type="InterPro" id="IPR043129">
    <property type="entry name" value="ATPase_NBD"/>
</dbReference>
<evidence type="ECO:0000313" key="5">
    <source>
        <dbReference type="Proteomes" id="UP000241209"/>
    </source>
</evidence>
<dbReference type="AlphaFoldDB" id="A0A2T4PWU0"/>
<reference evidence="4 5" key="1">
    <citation type="journal article" date="2016" name="Front. Microbiol.">
        <title>Comprehensive Phylogenetic Analysis of Bovine Non-aureus Staphylococci Species Based on Whole-Genome Sequencing.</title>
        <authorList>
            <person name="Naushad S."/>
            <person name="Barkema H.W."/>
            <person name="Luby C."/>
            <person name="Condas L.A."/>
            <person name="Nobrega D.B."/>
            <person name="Carson D.A."/>
            <person name="De Buck J."/>
        </authorList>
    </citation>
    <scope>NUCLEOTIDE SEQUENCE [LARGE SCALE GENOMIC DNA]</scope>
    <source>
        <strain evidence="4 5">SNUC 2204</strain>
    </source>
</reference>
<dbReference type="Pfam" id="PF00480">
    <property type="entry name" value="ROK"/>
    <property type="match status" value="1"/>
</dbReference>
<dbReference type="Proteomes" id="UP000241209">
    <property type="component" value="Unassembled WGS sequence"/>
</dbReference>
<dbReference type="InterPro" id="IPR000600">
    <property type="entry name" value="ROK"/>
</dbReference>
<protein>
    <submittedName>
        <fullName evidence="4">XylR family transcriptional regulator</fullName>
    </submittedName>
</protein>
<keyword evidence="3" id="KW-0119">Carbohydrate metabolism</keyword>
<dbReference type="GO" id="GO:0042732">
    <property type="term" value="P:D-xylose metabolic process"/>
    <property type="evidence" value="ECO:0007669"/>
    <property type="project" value="UniProtKB-KW"/>
</dbReference>